<dbReference type="STRING" id="1852522.SAMN06295960_3961"/>
<dbReference type="Gene3D" id="3.40.50.10320">
    <property type="entry name" value="LmbE-like"/>
    <property type="match status" value="1"/>
</dbReference>
<dbReference type="PANTHER" id="PTHR12993:SF11">
    <property type="entry name" value="N-ACETYLGLUCOSAMINYL-PHOSPHATIDYLINOSITOL DE-N-ACETYLASE"/>
    <property type="match status" value="1"/>
</dbReference>
<keyword evidence="2" id="KW-1185">Reference proteome</keyword>
<dbReference type="InterPro" id="IPR003737">
    <property type="entry name" value="GlcNAc_PI_deacetylase-related"/>
</dbReference>
<accession>A0A1X7LR06</accession>
<dbReference type="EMBL" id="FXAZ01000006">
    <property type="protein sequence ID" value="SMG55692.1"/>
    <property type="molecule type" value="Genomic_DNA"/>
</dbReference>
<dbReference type="PANTHER" id="PTHR12993">
    <property type="entry name" value="N-ACETYLGLUCOSAMINYL-PHOSPHATIDYLINOSITOL DE-N-ACETYLASE-RELATED"/>
    <property type="match status" value="1"/>
</dbReference>
<sequence>MMNQNLSMLVIGAHPDEPDIYAGGLAAYMAERGARVQFLSLTDGRCGHYREQGEALIARRREEAEIARRSLGIESYMVLDHPDGELLPSIELRKQIIRHIRELQANIVVTFHPEGCAHADNRYTGMAVRDAASFVARTPNAVPDVPALEESPVFLLMPDYSLKASYRPDLAIDIESVLEKKLMAWHAHASQFYEFAPWQMGLLDQVPSDDKGKRDFLLKHWGRYVHASEEMMPALADLYSAEAAAHIRYAECFEIASYGHRPSHEEWKAWLGLS</sequence>
<dbReference type="Pfam" id="PF02585">
    <property type="entry name" value="PIG-L"/>
    <property type="match status" value="1"/>
</dbReference>
<gene>
    <name evidence="1" type="ORF">SAMN06295960_3961</name>
</gene>
<reference evidence="1 2" key="1">
    <citation type="submission" date="2017-04" db="EMBL/GenBank/DDBJ databases">
        <authorList>
            <person name="Afonso C.L."/>
            <person name="Miller P.J."/>
            <person name="Scott M.A."/>
            <person name="Spackman E."/>
            <person name="Goraichik I."/>
            <person name="Dimitrov K.M."/>
            <person name="Suarez D.L."/>
            <person name="Swayne D.E."/>
        </authorList>
    </citation>
    <scope>NUCLEOTIDE SEQUENCE [LARGE SCALE GENOMIC DNA]</scope>
    <source>
        <strain evidence="1 2">11</strain>
    </source>
</reference>
<dbReference type="GO" id="GO:0016811">
    <property type="term" value="F:hydrolase activity, acting on carbon-nitrogen (but not peptide) bonds, in linear amides"/>
    <property type="evidence" value="ECO:0007669"/>
    <property type="project" value="TreeGrafter"/>
</dbReference>
<name>A0A1X7LR06_9BACL</name>
<proteinExistence type="predicted"/>
<protein>
    <submittedName>
        <fullName evidence="1">N-acetylglucosaminyl deacetylase, LmbE family</fullName>
    </submittedName>
</protein>
<dbReference type="AlphaFoldDB" id="A0A1X7LR06"/>
<evidence type="ECO:0000313" key="2">
    <source>
        <dbReference type="Proteomes" id="UP000193834"/>
    </source>
</evidence>
<dbReference type="SUPFAM" id="SSF102588">
    <property type="entry name" value="LmbE-like"/>
    <property type="match status" value="1"/>
</dbReference>
<dbReference type="Proteomes" id="UP000193834">
    <property type="component" value="Unassembled WGS sequence"/>
</dbReference>
<evidence type="ECO:0000313" key="1">
    <source>
        <dbReference type="EMBL" id="SMG55692.1"/>
    </source>
</evidence>
<organism evidence="1 2">
    <name type="scientific">Paenibacillus aquistagni</name>
    <dbReference type="NCBI Taxonomy" id="1852522"/>
    <lineage>
        <taxon>Bacteria</taxon>
        <taxon>Bacillati</taxon>
        <taxon>Bacillota</taxon>
        <taxon>Bacilli</taxon>
        <taxon>Bacillales</taxon>
        <taxon>Paenibacillaceae</taxon>
        <taxon>Paenibacillus</taxon>
    </lineage>
</organism>
<dbReference type="RefSeq" id="WP_244903483.1">
    <property type="nucleotide sequence ID" value="NZ_FXAZ01000006.1"/>
</dbReference>
<dbReference type="InterPro" id="IPR024078">
    <property type="entry name" value="LmbE-like_dom_sf"/>
</dbReference>